<dbReference type="InterPro" id="IPR051449">
    <property type="entry name" value="ABC-2_transporter_component"/>
</dbReference>
<comment type="caution">
    <text evidence="8">The sequence shown here is derived from an EMBL/GenBank/DDBJ whole genome shotgun (WGS) entry which is preliminary data.</text>
</comment>
<dbReference type="STRING" id="1305675.BFG57_05740"/>
<protein>
    <recommendedName>
        <fullName evidence="7">ABC-2 type transporter transmembrane domain-containing protein</fullName>
    </recommendedName>
</protein>
<sequence length="405" mass="45567">MKTIVHLCAFQLKALLRNKKGLLIYIFIPLILLFSLGLVGFQFFSQSEHVEPFKIAIVDHDGTFETRYIINQLTTHEQLQALIEPVSLSEEQAGEYMKSNMIAAMVIIPEDFSKHVARGKNIPIKVIGNSRKPLQANLVRHLMTSAASFASAAQSGINTVDFFIHKSNISNAERRSVYKENIVTYSLYVLGRNEIFVEKNIEGLHQRNLIQYYMISLFVLLIFIWSFSGITLMHGRIEGSLAKRLLSRNISSVVITISNLLSLTIFISVLSVLIGVVCLFLIDLISFYVLIRFIGYMIFSVFSFVTLFYFVHSMINSEKVYQLIGLIVVGVGAVAGGHVIPPAYFNGWVEVLHSVLINGKALQLMLSLFEQSSESNQSILIFLICTSVVFVGMTMLHAVREERNV</sequence>
<evidence type="ECO:0000256" key="5">
    <source>
        <dbReference type="ARBA" id="ARBA00023136"/>
    </source>
</evidence>
<comment type="subcellular location">
    <subcellularLocation>
        <location evidence="1">Cell membrane</location>
        <topology evidence="1">Multi-pass membrane protein</topology>
    </subcellularLocation>
</comment>
<accession>A0A1E5LBB3</accession>
<feature type="domain" description="ABC-2 type transporter transmembrane" evidence="7">
    <location>
        <begin position="20"/>
        <end position="394"/>
    </location>
</feature>
<evidence type="ECO:0000256" key="3">
    <source>
        <dbReference type="ARBA" id="ARBA00022692"/>
    </source>
</evidence>
<keyword evidence="5 6" id="KW-0472">Membrane</keyword>
<evidence type="ECO:0000256" key="1">
    <source>
        <dbReference type="ARBA" id="ARBA00004651"/>
    </source>
</evidence>
<name>A0A1E5LBB3_9BACI</name>
<keyword evidence="4 6" id="KW-1133">Transmembrane helix</keyword>
<dbReference type="RefSeq" id="WP_069718626.1">
    <property type="nucleotide sequence ID" value="NZ_MJEH01000062.1"/>
</dbReference>
<dbReference type="PANTHER" id="PTHR30294:SF29">
    <property type="entry name" value="MULTIDRUG ABC TRANSPORTER PERMEASE YBHS-RELATED"/>
    <property type="match status" value="1"/>
</dbReference>
<evidence type="ECO:0000256" key="4">
    <source>
        <dbReference type="ARBA" id="ARBA00022989"/>
    </source>
</evidence>
<feature type="transmembrane region" description="Helical" evidence="6">
    <location>
        <begin position="21"/>
        <end position="44"/>
    </location>
</feature>
<keyword evidence="9" id="KW-1185">Reference proteome</keyword>
<feature type="transmembrane region" description="Helical" evidence="6">
    <location>
        <begin position="288"/>
        <end position="311"/>
    </location>
</feature>
<evidence type="ECO:0000256" key="6">
    <source>
        <dbReference type="SAM" id="Phobius"/>
    </source>
</evidence>
<dbReference type="Pfam" id="PF12698">
    <property type="entry name" value="ABC2_membrane_3"/>
    <property type="match status" value="1"/>
</dbReference>
<feature type="transmembrane region" description="Helical" evidence="6">
    <location>
        <begin position="253"/>
        <end position="282"/>
    </location>
</feature>
<evidence type="ECO:0000259" key="7">
    <source>
        <dbReference type="Pfam" id="PF12698"/>
    </source>
</evidence>
<evidence type="ECO:0000256" key="2">
    <source>
        <dbReference type="ARBA" id="ARBA00022475"/>
    </source>
</evidence>
<organism evidence="8 9">
    <name type="scientific">Bacillus solimangrovi</name>
    <dbReference type="NCBI Taxonomy" id="1305675"/>
    <lineage>
        <taxon>Bacteria</taxon>
        <taxon>Bacillati</taxon>
        <taxon>Bacillota</taxon>
        <taxon>Bacilli</taxon>
        <taxon>Bacillales</taxon>
        <taxon>Bacillaceae</taxon>
        <taxon>Bacillus</taxon>
    </lineage>
</organism>
<feature type="transmembrane region" description="Helical" evidence="6">
    <location>
        <begin position="379"/>
        <end position="399"/>
    </location>
</feature>
<dbReference type="Gene3D" id="3.40.1710.10">
    <property type="entry name" value="abc type-2 transporter like domain"/>
    <property type="match status" value="1"/>
</dbReference>
<dbReference type="OrthoDB" id="2956491at2"/>
<feature type="transmembrane region" description="Helical" evidence="6">
    <location>
        <begin position="212"/>
        <end position="232"/>
    </location>
</feature>
<proteinExistence type="predicted"/>
<dbReference type="GO" id="GO:0005886">
    <property type="term" value="C:plasma membrane"/>
    <property type="evidence" value="ECO:0007669"/>
    <property type="project" value="UniProtKB-SubCell"/>
</dbReference>
<dbReference type="InterPro" id="IPR013525">
    <property type="entry name" value="ABC2_TM"/>
</dbReference>
<evidence type="ECO:0000313" key="9">
    <source>
        <dbReference type="Proteomes" id="UP000095209"/>
    </source>
</evidence>
<dbReference type="EMBL" id="MJEH01000062">
    <property type="protein sequence ID" value="OEH91366.1"/>
    <property type="molecule type" value="Genomic_DNA"/>
</dbReference>
<gene>
    <name evidence="8" type="ORF">BFG57_05740</name>
</gene>
<feature type="transmembrane region" description="Helical" evidence="6">
    <location>
        <begin position="323"/>
        <end position="345"/>
    </location>
</feature>
<dbReference type="PANTHER" id="PTHR30294">
    <property type="entry name" value="MEMBRANE COMPONENT OF ABC TRANSPORTER YHHJ-RELATED"/>
    <property type="match status" value="1"/>
</dbReference>
<keyword evidence="2" id="KW-1003">Cell membrane</keyword>
<keyword evidence="3 6" id="KW-0812">Transmembrane</keyword>
<dbReference type="Proteomes" id="UP000095209">
    <property type="component" value="Unassembled WGS sequence"/>
</dbReference>
<dbReference type="GO" id="GO:0140359">
    <property type="term" value="F:ABC-type transporter activity"/>
    <property type="evidence" value="ECO:0007669"/>
    <property type="project" value="InterPro"/>
</dbReference>
<evidence type="ECO:0000313" key="8">
    <source>
        <dbReference type="EMBL" id="OEH91366.1"/>
    </source>
</evidence>
<reference evidence="8 9" key="1">
    <citation type="submission" date="2016-08" db="EMBL/GenBank/DDBJ databases">
        <title>Genome of Bacillus solimangrovi GH2-4.</title>
        <authorList>
            <person name="Lim S."/>
            <person name="Kim B.-C."/>
        </authorList>
    </citation>
    <scope>NUCLEOTIDE SEQUENCE [LARGE SCALE GENOMIC DNA]</scope>
    <source>
        <strain evidence="8 9">GH2-4</strain>
    </source>
</reference>
<dbReference type="AlphaFoldDB" id="A0A1E5LBB3"/>